<comment type="caution">
    <text evidence="2">The sequence shown here is derived from an EMBL/GenBank/DDBJ whole genome shotgun (WGS) entry which is preliminary data.</text>
</comment>
<feature type="region of interest" description="Disordered" evidence="1">
    <location>
        <begin position="35"/>
        <end position="69"/>
    </location>
</feature>
<keyword evidence="3" id="KW-1185">Reference proteome</keyword>
<evidence type="ECO:0000313" key="2">
    <source>
        <dbReference type="EMBL" id="MDX8153551.1"/>
    </source>
</evidence>
<proteinExistence type="predicted"/>
<protein>
    <submittedName>
        <fullName evidence="2">Uncharacterized protein</fullName>
    </submittedName>
</protein>
<dbReference type="Proteomes" id="UP001277761">
    <property type="component" value="Unassembled WGS sequence"/>
</dbReference>
<evidence type="ECO:0000256" key="1">
    <source>
        <dbReference type="SAM" id="MobiDB-lite"/>
    </source>
</evidence>
<dbReference type="EMBL" id="JAXAVX010000016">
    <property type="protein sequence ID" value="MDX8153551.1"/>
    <property type="molecule type" value="Genomic_DNA"/>
</dbReference>
<feature type="compositionally biased region" description="Basic and acidic residues" evidence="1">
    <location>
        <begin position="35"/>
        <end position="44"/>
    </location>
</feature>
<accession>A0ABU4VNX5</accession>
<gene>
    <name evidence="2" type="ORF">SK069_18270</name>
</gene>
<organism evidence="2 3">
    <name type="scientific">Patulibacter brassicae</name>
    <dbReference type="NCBI Taxonomy" id="1705717"/>
    <lineage>
        <taxon>Bacteria</taxon>
        <taxon>Bacillati</taxon>
        <taxon>Actinomycetota</taxon>
        <taxon>Thermoleophilia</taxon>
        <taxon>Solirubrobacterales</taxon>
        <taxon>Patulibacteraceae</taxon>
        <taxon>Patulibacter</taxon>
    </lineage>
</organism>
<evidence type="ECO:0000313" key="3">
    <source>
        <dbReference type="Proteomes" id="UP001277761"/>
    </source>
</evidence>
<name>A0ABU4VNX5_9ACTN</name>
<dbReference type="RefSeq" id="WP_319955701.1">
    <property type="nucleotide sequence ID" value="NZ_JAXAVX010000016.1"/>
</dbReference>
<sequence>MGQVLLVALGVVLAVNALVLAAFLVHWWRQGRHRADHEAAERSGRHLTAVRPAASDDEAPRRRAAGGRR</sequence>
<reference evidence="2 3" key="1">
    <citation type="submission" date="2023-11" db="EMBL/GenBank/DDBJ databases">
        <authorList>
            <person name="Xu M."/>
            <person name="Jiang T."/>
        </authorList>
    </citation>
    <scope>NUCLEOTIDE SEQUENCE [LARGE SCALE GENOMIC DNA]</scope>
    <source>
        <strain evidence="2 3">SD</strain>
    </source>
</reference>